<evidence type="ECO:0000313" key="1">
    <source>
        <dbReference type="EMBL" id="CAG9559427.1"/>
    </source>
</evidence>
<name>A0A8J2QDQ3_9NEOP</name>
<dbReference type="EMBL" id="CAKASE010000043">
    <property type="protein sequence ID" value="CAG9559427.1"/>
    <property type="molecule type" value="Genomic_DNA"/>
</dbReference>
<protein>
    <submittedName>
        <fullName evidence="1">(African queen) hypothetical protein</fullName>
    </submittedName>
</protein>
<keyword evidence="2" id="KW-1185">Reference proteome</keyword>
<organism evidence="1 2">
    <name type="scientific">Danaus chrysippus</name>
    <name type="common">African queen</name>
    <dbReference type="NCBI Taxonomy" id="151541"/>
    <lineage>
        <taxon>Eukaryota</taxon>
        <taxon>Metazoa</taxon>
        <taxon>Ecdysozoa</taxon>
        <taxon>Arthropoda</taxon>
        <taxon>Hexapoda</taxon>
        <taxon>Insecta</taxon>
        <taxon>Pterygota</taxon>
        <taxon>Neoptera</taxon>
        <taxon>Endopterygota</taxon>
        <taxon>Lepidoptera</taxon>
        <taxon>Glossata</taxon>
        <taxon>Ditrysia</taxon>
        <taxon>Papilionoidea</taxon>
        <taxon>Nymphalidae</taxon>
        <taxon>Danainae</taxon>
        <taxon>Danaini</taxon>
        <taxon>Danaina</taxon>
        <taxon>Danaus</taxon>
        <taxon>Anosia</taxon>
    </lineage>
</organism>
<proteinExistence type="predicted"/>
<dbReference type="AlphaFoldDB" id="A0A8J2QDQ3"/>
<gene>
    <name evidence="1" type="ORF">DCHRY22_LOCUS1297</name>
</gene>
<accession>A0A8J2QDQ3</accession>
<sequence length="82" mass="9371">MVSTSTRCSKHLLHIWSQHLPGVLSISYTYGLNIYQVFYASPTHMVSTSARCSKHLLHIWSQHLPGVLSISYTYGLNIYQVF</sequence>
<reference evidence="1" key="1">
    <citation type="submission" date="2021-09" db="EMBL/GenBank/DDBJ databases">
        <authorList>
            <person name="Martin H S."/>
        </authorList>
    </citation>
    <scope>NUCLEOTIDE SEQUENCE</scope>
</reference>
<dbReference type="Proteomes" id="UP000789524">
    <property type="component" value="Unassembled WGS sequence"/>
</dbReference>
<comment type="caution">
    <text evidence="1">The sequence shown here is derived from an EMBL/GenBank/DDBJ whole genome shotgun (WGS) entry which is preliminary data.</text>
</comment>
<dbReference type="OrthoDB" id="654211at2759"/>
<evidence type="ECO:0000313" key="2">
    <source>
        <dbReference type="Proteomes" id="UP000789524"/>
    </source>
</evidence>